<dbReference type="VEuPathDB" id="AmoebaDB:NfTy_081520"/>
<evidence type="ECO:0000313" key="10">
    <source>
        <dbReference type="EMBL" id="KAF0971749.1"/>
    </source>
</evidence>
<dbReference type="OMA" id="REEVYFV"/>
<evidence type="ECO:0000256" key="7">
    <source>
        <dbReference type="SAM" id="Phobius"/>
    </source>
</evidence>
<dbReference type="InterPro" id="IPR039163">
    <property type="entry name" value="EMC7"/>
</dbReference>
<evidence type="ECO:0000256" key="4">
    <source>
        <dbReference type="ARBA" id="ARBA00022989"/>
    </source>
</evidence>
<protein>
    <recommendedName>
        <fullName evidence="9">ER membrane protein complex subunit 7 beta-sandwich domain-containing protein</fullName>
    </recommendedName>
</protein>
<dbReference type="Pfam" id="PF09430">
    <property type="entry name" value="EMC7_beta-sandw"/>
    <property type="match status" value="1"/>
</dbReference>
<dbReference type="GO" id="GO:0072546">
    <property type="term" value="C:EMC complex"/>
    <property type="evidence" value="ECO:0007669"/>
    <property type="project" value="TreeGrafter"/>
</dbReference>
<evidence type="ECO:0000313" key="11">
    <source>
        <dbReference type="Proteomes" id="UP000444721"/>
    </source>
</evidence>
<keyword evidence="4 7" id="KW-1133">Transmembrane helix</keyword>
<dbReference type="VEuPathDB" id="AmoebaDB:FDP41_009972"/>
<proteinExistence type="predicted"/>
<name>A0A6A5BF96_NAEFO</name>
<dbReference type="RefSeq" id="XP_044556465.1">
    <property type="nucleotide sequence ID" value="XM_044713988.1"/>
</dbReference>
<evidence type="ECO:0000256" key="3">
    <source>
        <dbReference type="ARBA" id="ARBA00022729"/>
    </source>
</evidence>
<keyword evidence="11" id="KW-1185">Reference proteome</keyword>
<feature type="transmembrane region" description="Helical" evidence="7">
    <location>
        <begin position="189"/>
        <end position="207"/>
    </location>
</feature>
<evidence type="ECO:0000256" key="1">
    <source>
        <dbReference type="ARBA" id="ARBA00004167"/>
    </source>
</evidence>
<dbReference type="AlphaFoldDB" id="A0A6A5BF96"/>
<feature type="region of interest" description="Disordered" evidence="6">
    <location>
        <begin position="237"/>
        <end position="259"/>
    </location>
</feature>
<dbReference type="Proteomes" id="UP000444721">
    <property type="component" value="Unassembled WGS sequence"/>
</dbReference>
<evidence type="ECO:0000256" key="2">
    <source>
        <dbReference type="ARBA" id="ARBA00022692"/>
    </source>
</evidence>
<evidence type="ECO:0000256" key="8">
    <source>
        <dbReference type="SAM" id="SignalP"/>
    </source>
</evidence>
<sequence>MNPKETKRFILLAVFVLMMVGVLVSESFQQSPSETTAPTILLGQVVDIPKNMKKDDQQDQIKILLLRQDSPSREEVYFVRADGSFTIEGLTPGSHILHLVSHRFEFPKIRIDVSKSGKMRGVAMIPSNHPSLLTEEEKKSGAAQTLDGFGYVKQGIQVEPVLRVKPLNMLNYFEVVPGFDYLGILKNPMVIMLVVGVLISVVFPKLIDPEAMKEAQKSMGQSEAEFKNLLGGLNAQISSQSASTSSSGDKSSKKKSKSE</sequence>
<feature type="domain" description="ER membrane protein complex subunit 7 beta-sandwich" evidence="9">
    <location>
        <begin position="55"/>
        <end position="192"/>
    </location>
</feature>
<keyword evidence="3 8" id="KW-0732">Signal</keyword>
<comment type="caution">
    <text evidence="10">The sequence shown here is derived from an EMBL/GenBank/DDBJ whole genome shotgun (WGS) entry which is preliminary data.</text>
</comment>
<keyword evidence="5 7" id="KW-0472">Membrane</keyword>
<gene>
    <name evidence="10" type="ORF">FDP41_009972</name>
</gene>
<dbReference type="PANTHER" id="PTHR13605">
    <property type="entry name" value="ER MEMBRANE PROTEIN COMPLEX SUBUNIT 7"/>
    <property type="match status" value="1"/>
</dbReference>
<reference evidence="10 11" key="1">
    <citation type="journal article" date="2019" name="Sci. Rep.">
        <title>Nanopore sequencing improves the draft genome of the human pathogenic amoeba Naegleria fowleri.</title>
        <authorList>
            <person name="Liechti N."/>
            <person name="Schurch N."/>
            <person name="Bruggmann R."/>
            <person name="Wittwer M."/>
        </authorList>
    </citation>
    <scope>NUCLEOTIDE SEQUENCE [LARGE SCALE GENOMIC DNA]</scope>
    <source>
        <strain evidence="10 11">ATCC 30894</strain>
    </source>
</reference>
<evidence type="ECO:0000256" key="5">
    <source>
        <dbReference type="ARBA" id="ARBA00023136"/>
    </source>
</evidence>
<dbReference type="OrthoDB" id="27095at2759"/>
<evidence type="ECO:0000259" key="9">
    <source>
        <dbReference type="Pfam" id="PF09430"/>
    </source>
</evidence>
<dbReference type="VEuPathDB" id="AmoebaDB:NF0042830"/>
<evidence type="ECO:0000256" key="6">
    <source>
        <dbReference type="SAM" id="MobiDB-lite"/>
    </source>
</evidence>
<comment type="subcellular location">
    <subcellularLocation>
        <location evidence="1">Membrane</location>
        <topology evidence="1">Single-pass membrane protein</topology>
    </subcellularLocation>
</comment>
<feature type="signal peptide" evidence="8">
    <location>
        <begin position="1"/>
        <end position="25"/>
    </location>
</feature>
<organism evidence="10 11">
    <name type="scientific">Naegleria fowleri</name>
    <name type="common">Brain eating amoeba</name>
    <dbReference type="NCBI Taxonomy" id="5763"/>
    <lineage>
        <taxon>Eukaryota</taxon>
        <taxon>Discoba</taxon>
        <taxon>Heterolobosea</taxon>
        <taxon>Tetramitia</taxon>
        <taxon>Eutetramitia</taxon>
        <taxon>Vahlkampfiidae</taxon>
        <taxon>Naegleria</taxon>
    </lineage>
</organism>
<dbReference type="GeneID" id="68117187"/>
<feature type="compositionally biased region" description="Low complexity" evidence="6">
    <location>
        <begin position="238"/>
        <end position="249"/>
    </location>
</feature>
<dbReference type="EMBL" id="VFQX01000074">
    <property type="protein sequence ID" value="KAF0971749.1"/>
    <property type="molecule type" value="Genomic_DNA"/>
</dbReference>
<dbReference type="InterPro" id="IPR019008">
    <property type="entry name" value="Beta_sandwich_EMC7"/>
</dbReference>
<accession>A0A6A5BF96</accession>
<dbReference type="PANTHER" id="PTHR13605:SF4">
    <property type="entry name" value="ER MEMBRANE PROTEIN COMPLEX SUBUNIT 7"/>
    <property type="match status" value="1"/>
</dbReference>
<feature type="chain" id="PRO_5025333988" description="ER membrane protein complex subunit 7 beta-sandwich domain-containing protein" evidence="8">
    <location>
        <begin position="26"/>
        <end position="259"/>
    </location>
</feature>
<keyword evidence="2 7" id="KW-0812">Transmembrane</keyword>